<evidence type="ECO:0000313" key="1">
    <source>
        <dbReference type="EMBL" id="KAJ4452432.1"/>
    </source>
</evidence>
<dbReference type="EMBL" id="JAPMOS010000516">
    <property type="protein sequence ID" value="KAJ4452432.1"/>
    <property type="molecule type" value="Genomic_DNA"/>
</dbReference>
<evidence type="ECO:0000313" key="2">
    <source>
        <dbReference type="Proteomes" id="UP001141327"/>
    </source>
</evidence>
<comment type="caution">
    <text evidence="1">The sequence shown here is derived from an EMBL/GenBank/DDBJ whole genome shotgun (WGS) entry which is preliminary data.</text>
</comment>
<gene>
    <name evidence="1" type="ORF">PAPYR_13426</name>
</gene>
<sequence>MSQPPRLVQPFCCMFCRHPFMKRSLQTKSWHAFRCCGAMECCQNCIAHPCPICNCATQWKPAPELEDQADLKTLVVCTNTGPHLNCPYFHPIGGKRPLGYFGSDTEARDFLTAPTPTPLVSIVIASGQSPGPYPAKPVRAPPLPKKPEEPRHIFPPEHAQQLRALIGAASVVIYTPRYHSIYTARPQGKNTDHPKVPAVRPADFERLLPDGGPVLTQAGHDVLTGALPSIVQAVRLPGHGIDPHLRRAAEGLCL</sequence>
<protein>
    <submittedName>
        <fullName evidence="1">Uncharacterized protein</fullName>
    </submittedName>
</protein>
<organism evidence="1 2">
    <name type="scientific">Paratrimastix pyriformis</name>
    <dbReference type="NCBI Taxonomy" id="342808"/>
    <lineage>
        <taxon>Eukaryota</taxon>
        <taxon>Metamonada</taxon>
        <taxon>Preaxostyla</taxon>
        <taxon>Paratrimastigidae</taxon>
        <taxon>Paratrimastix</taxon>
    </lineage>
</organism>
<reference evidence="1" key="1">
    <citation type="journal article" date="2022" name="bioRxiv">
        <title>Genomics of Preaxostyla Flagellates Illuminates Evolutionary Transitions and the Path Towards Mitochondrial Loss.</title>
        <authorList>
            <person name="Novak L.V.F."/>
            <person name="Treitli S.C."/>
            <person name="Pyrih J."/>
            <person name="Halakuc P."/>
            <person name="Pipaliya S.V."/>
            <person name="Vacek V."/>
            <person name="Brzon O."/>
            <person name="Soukal P."/>
            <person name="Eme L."/>
            <person name="Dacks J.B."/>
            <person name="Karnkowska A."/>
            <person name="Elias M."/>
            <person name="Hampl V."/>
        </authorList>
    </citation>
    <scope>NUCLEOTIDE SEQUENCE</scope>
    <source>
        <strain evidence="1">RCP-MX</strain>
    </source>
</reference>
<keyword evidence="2" id="KW-1185">Reference proteome</keyword>
<name>A0ABQ8U4E4_9EUKA</name>
<accession>A0ABQ8U4E4</accession>
<proteinExistence type="predicted"/>
<dbReference type="Proteomes" id="UP001141327">
    <property type="component" value="Unassembled WGS sequence"/>
</dbReference>